<protein>
    <recommendedName>
        <fullName evidence="3">Response regulatory domain-containing protein</fullName>
    </recommendedName>
</protein>
<keyword evidence="2" id="KW-1185">Reference proteome</keyword>
<comment type="caution">
    <text evidence="1">The sequence shown here is derived from an EMBL/GenBank/DDBJ whole genome shotgun (WGS) entry which is preliminary data.</text>
</comment>
<evidence type="ECO:0008006" key="3">
    <source>
        <dbReference type="Google" id="ProtNLM"/>
    </source>
</evidence>
<organism evidence="1 2">
    <name type="scientific">Elstera litoralis</name>
    <dbReference type="NCBI Taxonomy" id="552518"/>
    <lineage>
        <taxon>Bacteria</taxon>
        <taxon>Pseudomonadati</taxon>
        <taxon>Pseudomonadota</taxon>
        <taxon>Alphaproteobacteria</taxon>
        <taxon>Rhodospirillales</taxon>
        <taxon>Rhodospirillaceae</taxon>
        <taxon>Elstera</taxon>
    </lineage>
</organism>
<dbReference type="Gene3D" id="3.40.50.2300">
    <property type="match status" value="1"/>
</dbReference>
<sequence length="134" mass="13546">MSVNPRLVLIGFEPVLHALLLDRLQGEFELLASATSVDAALAAARGAAATDRILIDTDSLPQDPATVIAKLALLGPAPILALSSAAAPGSATASALLRAGATALVAKPAGPLPLIWEGEDGAPLVQTLREALTR</sequence>
<reference evidence="1 2" key="1">
    <citation type="submission" date="2015-03" db="EMBL/GenBank/DDBJ databases">
        <title>Draft genome sequence of Elstera litoralis.</title>
        <authorList>
            <person name="Rahalkar M.C."/>
            <person name="Dhakephalkar P.K."/>
            <person name="Pore S.D."/>
            <person name="Arora P."/>
            <person name="Kapse N.G."/>
            <person name="Pandit P.S."/>
        </authorList>
    </citation>
    <scope>NUCLEOTIDE SEQUENCE [LARGE SCALE GENOMIC DNA]</scope>
    <source>
        <strain evidence="1 2">Dia-1</strain>
    </source>
</reference>
<dbReference type="EMBL" id="LAJY01000365">
    <property type="protein sequence ID" value="KJV09080.1"/>
    <property type="molecule type" value="Genomic_DNA"/>
</dbReference>
<dbReference type="InterPro" id="IPR011006">
    <property type="entry name" value="CheY-like_superfamily"/>
</dbReference>
<evidence type="ECO:0000313" key="1">
    <source>
        <dbReference type="EMBL" id="KJV09080.1"/>
    </source>
</evidence>
<accession>A0A0F3IQS6</accession>
<evidence type="ECO:0000313" key="2">
    <source>
        <dbReference type="Proteomes" id="UP000033774"/>
    </source>
</evidence>
<proteinExistence type="predicted"/>
<dbReference type="Proteomes" id="UP000033774">
    <property type="component" value="Unassembled WGS sequence"/>
</dbReference>
<name>A0A0F3IQS6_9PROT</name>
<dbReference type="SUPFAM" id="SSF52172">
    <property type="entry name" value="CheY-like"/>
    <property type="match status" value="1"/>
</dbReference>
<gene>
    <name evidence="1" type="ORF">VZ95_13700</name>
</gene>
<dbReference type="AlphaFoldDB" id="A0A0F3IQS6"/>